<protein>
    <submittedName>
        <fullName evidence="13">Uncharacterized protein</fullName>
    </submittedName>
</protein>
<name>A0AAE1RFF0_9SOLA</name>
<gene>
    <name evidence="13" type="ORF">RND71_032422</name>
</gene>
<organism evidence="13 14">
    <name type="scientific">Anisodus tanguticus</name>
    <dbReference type="NCBI Taxonomy" id="243964"/>
    <lineage>
        <taxon>Eukaryota</taxon>
        <taxon>Viridiplantae</taxon>
        <taxon>Streptophyta</taxon>
        <taxon>Embryophyta</taxon>
        <taxon>Tracheophyta</taxon>
        <taxon>Spermatophyta</taxon>
        <taxon>Magnoliopsida</taxon>
        <taxon>eudicotyledons</taxon>
        <taxon>Gunneridae</taxon>
        <taxon>Pentapetalae</taxon>
        <taxon>asterids</taxon>
        <taxon>lamiids</taxon>
        <taxon>Solanales</taxon>
        <taxon>Solanaceae</taxon>
        <taxon>Solanoideae</taxon>
        <taxon>Hyoscyameae</taxon>
        <taxon>Anisodus</taxon>
    </lineage>
</organism>
<feature type="region of interest" description="Disordered" evidence="10">
    <location>
        <begin position="248"/>
        <end position="292"/>
    </location>
</feature>
<evidence type="ECO:0000259" key="11">
    <source>
        <dbReference type="PROSITE" id="PS50011"/>
    </source>
</evidence>
<feature type="binding site" evidence="9">
    <location>
        <position position="509"/>
    </location>
    <ligand>
        <name>ATP</name>
        <dbReference type="ChEBI" id="CHEBI:30616"/>
    </ligand>
</feature>
<dbReference type="PANTHER" id="PTHR44329:SF47">
    <property type="entry name" value="SERINE_THREONINE-PROTEIN KINASE ROCO5-RELATED"/>
    <property type="match status" value="1"/>
</dbReference>
<keyword evidence="3" id="KW-0808">Transferase</keyword>
<dbReference type="Pfam" id="PF00069">
    <property type="entry name" value="Pkinase"/>
    <property type="match status" value="1"/>
</dbReference>
<feature type="region of interest" description="Disordered" evidence="10">
    <location>
        <begin position="428"/>
        <end position="460"/>
    </location>
</feature>
<dbReference type="InterPro" id="IPR011009">
    <property type="entry name" value="Kinase-like_dom_sf"/>
</dbReference>
<dbReference type="InterPro" id="IPR000719">
    <property type="entry name" value="Prot_kinase_dom"/>
</dbReference>
<keyword evidence="2" id="KW-0716">Sensory transduction</keyword>
<evidence type="ECO:0000256" key="7">
    <source>
        <dbReference type="ARBA" id="ARBA00022991"/>
    </source>
</evidence>
<feature type="compositionally biased region" description="Basic and acidic residues" evidence="10">
    <location>
        <begin position="248"/>
        <end position="261"/>
    </location>
</feature>
<evidence type="ECO:0000256" key="2">
    <source>
        <dbReference type="ARBA" id="ARBA00022606"/>
    </source>
</evidence>
<dbReference type="SMART" id="SM00091">
    <property type="entry name" value="PAS"/>
    <property type="match status" value="1"/>
</dbReference>
<feature type="region of interest" description="Disordered" evidence="10">
    <location>
        <begin position="382"/>
        <end position="409"/>
    </location>
</feature>
<dbReference type="GO" id="GO:0005524">
    <property type="term" value="F:ATP binding"/>
    <property type="evidence" value="ECO:0007669"/>
    <property type="project" value="UniProtKB-UniRule"/>
</dbReference>
<keyword evidence="7" id="KW-0157">Chromophore</keyword>
<proteinExistence type="predicted"/>
<feature type="domain" description="Protein kinase" evidence="11">
    <location>
        <begin position="313"/>
        <end position="600"/>
    </location>
</feature>
<dbReference type="InterPro" id="IPR051681">
    <property type="entry name" value="Ser/Thr_Kinases-Pseudokinases"/>
</dbReference>
<feature type="domain" description="PAS" evidence="12">
    <location>
        <begin position="91"/>
        <end position="137"/>
    </location>
</feature>
<keyword evidence="1" id="KW-0600">Photoreceptor protein</keyword>
<evidence type="ECO:0000256" key="5">
    <source>
        <dbReference type="ARBA" id="ARBA00022777"/>
    </source>
</evidence>
<feature type="compositionally biased region" description="Polar residues" evidence="10">
    <location>
        <begin position="428"/>
        <end position="455"/>
    </location>
</feature>
<evidence type="ECO:0000256" key="3">
    <source>
        <dbReference type="ARBA" id="ARBA00022679"/>
    </source>
</evidence>
<reference evidence="13" key="1">
    <citation type="submission" date="2023-12" db="EMBL/GenBank/DDBJ databases">
        <title>Genome assembly of Anisodus tanguticus.</title>
        <authorList>
            <person name="Wang Y.-J."/>
        </authorList>
    </citation>
    <scope>NUCLEOTIDE SEQUENCE</scope>
    <source>
        <strain evidence="13">KB-2021</strain>
        <tissue evidence="13">Leaf</tissue>
    </source>
</reference>
<dbReference type="PROSITE" id="PS00108">
    <property type="entry name" value="PROTEIN_KINASE_ST"/>
    <property type="match status" value="1"/>
</dbReference>
<keyword evidence="6 9" id="KW-0067">ATP-binding</keyword>
<evidence type="ECO:0000313" key="14">
    <source>
        <dbReference type="Proteomes" id="UP001291623"/>
    </source>
</evidence>
<dbReference type="Pfam" id="PF13426">
    <property type="entry name" value="PAS_9"/>
    <property type="match status" value="1"/>
</dbReference>
<dbReference type="Gene3D" id="1.10.510.10">
    <property type="entry name" value="Transferase(Phosphotransferase) domain 1"/>
    <property type="match status" value="2"/>
</dbReference>
<evidence type="ECO:0000256" key="6">
    <source>
        <dbReference type="ARBA" id="ARBA00022840"/>
    </source>
</evidence>
<evidence type="ECO:0000256" key="8">
    <source>
        <dbReference type="ARBA" id="ARBA00023170"/>
    </source>
</evidence>
<keyword evidence="5" id="KW-0418">Kinase</keyword>
<dbReference type="CDD" id="cd00130">
    <property type="entry name" value="PAS"/>
    <property type="match status" value="1"/>
</dbReference>
<sequence length="600" mass="67371">MHGGAACEESNSSLYKVLIKRYHSLESSHRKLLEQFNLLLQEKKNKNNNMDTNEMGFCVPGYFYTGSPYRNVLNYMGHAVHVSRATRTCEIIYWNRSAERLYGYKEHEVLGQMTTEFLICEEYHQLARIARERLSCGQSWSGLFPCKKRSGQIFMAMMTKSPLYEDGELFGVITVSNDTASFISIISKDTSSTHEEDNDQPGARGINFKRIQWNQRPQIASSVSNLASKVFSLKRGEDACDASVDVRARDEADFDTKERKPLKPPRAPRLSFSLLGGKNRANAESSEKDESTFDIAQPSKILIYANNISEKAAKVISKLNIAGFGHLSKEKGQQNENETEPHSPTESDSTEKYCHFVDAHPRLQRNQKGTCCDPGGTWAPTTGHGIVEGPGGGGSSSRNSNEFSEELEVHEQIPGTFMNDEELKAQFENSKSSGAEDSSQQLSEHYQSPKSGWSTDSHRSSSNNIENELSLIVDCEILWEDISLKEEIGRGSYGVVYHGIWNGSDVAVKVYFGNQCSEETLLDYKKEARGMNYLHRRNPPIVHRDLKSSNLLVDKSWTVKVGDFGLSRFKDATFLTTKSGRGTPQWMAPEVLRNEPSTEK</sequence>
<feature type="compositionally biased region" description="Gly residues" evidence="10">
    <location>
        <begin position="386"/>
        <end position="395"/>
    </location>
</feature>
<dbReference type="PANTHER" id="PTHR44329">
    <property type="entry name" value="SERINE/THREONINE-PROTEIN KINASE TNNI3K-RELATED"/>
    <property type="match status" value="1"/>
</dbReference>
<dbReference type="SUPFAM" id="SSF55785">
    <property type="entry name" value="PYP-like sensor domain (PAS domain)"/>
    <property type="match status" value="1"/>
</dbReference>
<dbReference type="PROSITE" id="PS50112">
    <property type="entry name" value="PAS"/>
    <property type="match status" value="1"/>
</dbReference>
<evidence type="ECO:0000256" key="10">
    <source>
        <dbReference type="SAM" id="MobiDB-lite"/>
    </source>
</evidence>
<dbReference type="AlphaFoldDB" id="A0AAE1RFF0"/>
<dbReference type="PROSITE" id="PS50011">
    <property type="entry name" value="PROTEIN_KINASE_DOM"/>
    <property type="match status" value="1"/>
</dbReference>
<dbReference type="GO" id="GO:0004674">
    <property type="term" value="F:protein serine/threonine kinase activity"/>
    <property type="evidence" value="ECO:0007669"/>
    <property type="project" value="TreeGrafter"/>
</dbReference>
<evidence type="ECO:0000259" key="12">
    <source>
        <dbReference type="PROSITE" id="PS50112"/>
    </source>
</evidence>
<accession>A0AAE1RFF0</accession>
<dbReference type="Gene3D" id="3.30.450.20">
    <property type="entry name" value="PAS domain"/>
    <property type="match status" value="1"/>
</dbReference>
<dbReference type="InterPro" id="IPR035965">
    <property type="entry name" value="PAS-like_dom_sf"/>
</dbReference>
<dbReference type="SMART" id="SM00220">
    <property type="entry name" value="S_TKc"/>
    <property type="match status" value="1"/>
</dbReference>
<evidence type="ECO:0000256" key="9">
    <source>
        <dbReference type="PROSITE-ProRule" id="PRU10141"/>
    </source>
</evidence>
<keyword evidence="14" id="KW-1185">Reference proteome</keyword>
<evidence type="ECO:0000313" key="13">
    <source>
        <dbReference type="EMBL" id="KAK4349667.1"/>
    </source>
</evidence>
<feature type="region of interest" description="Disordered" evidence="10">
    <location>
        <begin position="327"/>
        <end position="350"/>
    </location>
</feature>
<dbReference type="Proteomes" id="UP001291623">
    <property type="component" value="Unassembled WGS sequence"/>
</dbReference>
<keyword evidence="4 9" id="KW-0547">Nucleotide-binding</keyword>
<dbReference type="NCBIfam" id="TIGR00229">
    <property type="entry name" value="sensory_box"/>
    <property type="match status" value="1"/>
</dbReference>
<dbReference type="EMBL" id="JAVYJV010000017">
    <property type="protein sequence ID" value="KAK4349667.1"/>
    <property type="molecule type" value="Genomic_DNA"/>
</dbReference>
<dbReference type="InterPro" id="IPR008271">
    <property type="entry name" value="Ser/Thr_kinase_AS"/>
</dbReference>
<comment type="caution">
    <text evidence="13">The sequence shown here is derived from an EMBL/GenBank/DDBJ whole genome shotgun (WGS) entry which is preliminary data.</text>
</comment>
<evidence type="ECO:0000256" key="1">
    <source>
        <dbReference type="ARBA" id="ARBA00022543"/>
    </source>
</evidence>
<dbReference type="InterPro" id="IPR017441">
    <property type="entry name" value="Protein_kinase_ATP_BS"/>
</dbReference>
<dbReference type="GO" id="GO:0009881">
    <property type="term" value="F:photoreceptor activity"/>
    <property type="evidence" value="ECO:0007669"/>
    <property type="project" value="UniProtKB-KW"/>
</dbReference>
<dbReference type="PROSITE" id="PS00107">
    <property type="entry name" value="PROTEIN_KINASE_ATP"/>
    <property type="match status" value="1"/>
</dbReference>
<dbReference type="InterPro" id="IPR000014">
    <property type="entry name" value="PAS"/>
</dbReference>
<evidence type="ECO:0000256" key="4">
    <source>
        <dbReference type="ARBA" id="ARBA00022741"/>
    </source>
</evidence>
<dbReference type="SUPFAM" id="SSF56112">
    <property type="entry name" value="Protein kinase-like (PK-like)"/>
    <property type="match status" value="1"/>
</dbReference>
<keyword evidence="8" id="KW-0675">Receptor</keyword>